<gene>
    <name evidence="2" type="ORF">GYA37_01930</name>
</gene>
<accession>A0A7X9E791</accession>
<dbReference type="Proteomes" id="UP000590542">
    <property type="component" value="Unassembled WGS sequence"/>
</dbReference>
<evidence type="ECO:0000313" key="2">
    <source>
        <dbReference type="EMBL" id="NMB91588.1"/>
    </source>
</evidence>
<dbReference type="AlphaFoldDB" id="A0A7X9E791"/>
<sequence>MSNLFRKKKENFKCENCGHEVKGNGYTNHCPICLYSKHVDIFPGDRLEKCKGLMKPISVDKKDGEYVLIHKCIKCGVEKRNKVSKEDNFEEIIKLS</sequence>
<dbReference type="Pfam" id="PF12647">
    <property type="entry name" value="RNHCP"/>
    <property type="match status" value="1"/>
</dbReference>
<name>A0A7X9E791_UNCKA</name>
<reference evidence="2 3" key="1">
    <citation type="journal article" date="2020" name="Biotechnol. Biofuels">
        <title>New insights from the biogas microbiome by comprehensive genome-resolved metagenomics of nearly 1600 species originating from multiple anaerobic digesters.</title>
        <authorList>
            <person name="Campanaro S."/>
            <person name="Treu L."/>
            <person name="Rodriguez-R L.M."/>
            <person name="Kovalovszki A."/>
            <person name="Ziels R.M."/>
            <person name="Maus I."/>
            <person name="Zhu X."/>
            <person name="Kougias P.G."/>
            <person name="Basile A."/>
            <person name="Luo G."/>
            <person name="Schluter A."/>
            <person name="Konstantinidis K.T."/>
            <person name="Angelidaki I."/>
        </authorList>
    </citation>
    <scope>NUCLEOTIDE SEQUENCE [LARGE SCALE GENOMIC DNA]</scope>
    <source>
        <strain evidence="2">AS27yjCOA_202</strain>
    </source>
</reference>
<organism evidence="2 3">
    <name type="scientific">candidate division WWE3 bacterium</name>
    <dbReference type="NCBI Taxonomy" id="2053526"/>
    <lineage>
        <taxon>Bacteria</taxon>
        <taxon>Katanobacteria</taxon>
    </lineage>
</organism>
<dbReference type="Gene3D" id="2.20.28.10">
    <property type="match status" value="1"/>
</dbReference>
<protein>
    <submittedName>
        <fullName evidence="2">RNHCP domain-containing protein</fullName>
    </submittedName>
</protein>
<feature type="domain" description="RNHCP" evidence="1">
    <location>
        <begin position="10"/>
        <end position="92"/>
    </location>
</feature>
<evidence type="ECO:0000313" key="3">
    <source>
        <dbReference type="Proteomes" id="UP000590542"/>
    </source>
</evidence>
<comment type="caution">
    <text evidence="2">The sequence shown here is derived from an EMBL/GenBank/DDBJ whole genome shotgun (WGS) entry which is preliminary data.</text>
</comment>
<dbReference type="EMBL" id="JAAZNV010000007">
    <property type="protein sequence ID" value="NMB91588.1"/>
    <property type="molecule type" value="Genomic_DNA"/>
</dbReference>
<dbReference type="SUPFAM" id="SSF57802">
    <property type="entry name" value="Rubredoxin-like"/>
    <property type="match status" value="1"/>
</dbReference>
<dbReference type="InterPro" id="IPR024439">
    <property type="entry name" value="RNHCP"/>
</dbReference>
<proteinExistence type="predicted"/>
<evidence type="ECO:0000259" key="1">
    <source>
        <dbReference type="Pfam" id="PF12647"/>
    </source>
</evidence>